<proteinExistence type="predicted"/>
<sequence>MAEYPHTQKQLGVGAPQMTGHTARTRRFAVLAATAAMTVAATTLSGGTARAAPLPVPQDINGDGYRDLVLPAPRATVNGQDWAGALVVLYGSANGVSAAKRAVITQASPGVPGAAEAGDAFGASSAIADLDKDGYADVVVGSPYETVGSAKAAGAVTVLWGSKSGLVSGAALPTVVEPDGQAGRDVAAWSGPGNAQVLIVNNNTTTRLTGPFTRAGGTASSYLHEETGWMRSAAYGDLNGDKAADRVLVTGRMGGLSGGYAFVNSTNEAHPWAHRMQGGDGLTSAVGDVNGDGYGDLVLGDPDEPGTVEGLWGHTGGAVHVWFGSAKGVAYDKDPMIIHQDTAGVPGGGERYDMFGASVAVADLDRDGAAEIIVGTPGEGIGGKGDAGGVIVVPGRRTGQLGSGSYAFNQATAGVPGGIEAGDQFGATVSAGDLNRDGRPDLVVGAPWENDQGAVWVLPGGASAPAYTSSASFGPAGLGLPWASGMLLGGDLQQ</sequence>
<dbReference type="Proteomes" id="UP000659767">
    <property type="component" value="Unassembled WGS sequence"/>
</dbReference>
<organism evidence="5 6">
    <name type="scientific">Streptomyces badius</name>
    <dbReference type="NCBI Taxonomy" id="1941"/>
    <lineage>
        <taxon>Bacteria</taxon>
        <taxon>Bacillati</taxon>
        <taxon>Actinomycetota</taxon>
        <taxon>Actinomycetes</taxon>
        <taxon>Kitasatosporales</taxon>
        <taxon>Streptomycetaceae</taxon>
        <taxon>Streptomyces</taxon>
    </lineage>
</organism>
<dbReference type="PANTHER" id="PTHR23221:SF7">
    <property type="entry name" value="PHOSPHATIDYLINOSITOL-GLYCAN-SPECIFIC PHOSPHOLIPASE D"/>
    <property type="match status" value="1"/>
</dbReference>
<evidence type="ECO:0000313" key="6">
    <source>
        <dbReference type="Proteomes" id="UP000659767"/>
    </source>
</evidence>
<name>A0ABQ2T215_STRBA</name>
<evidence type="ECO:0008006" key="7">
    <source>
        <dbReference type="Google" id="ProtNLM"/>
    </source>
</evidence>
<dbReference type="PANTHER" id="PTHR23221">
    <property type="entry name" value="GLYCOSYLPHOSPHATIDYLINOSITOL PHOSPHOLIPASE D"/>
    <property type="match status" value="1"/>
</dbReference>
<dbReference type="InterPro" id="IPR028994">
    <property type="entry name" value="Integrin_alpha_N"/>
</dbReference>
<keyword evidence="1" id="KW-0732">Signal</keyword>
<evidence type="ECO:0000313" key="5">
    <source>
        <dbReference type="EMBL" id="GGS49432.1"/>
    </source>
</evidence>
<dbReference type="Pfam" id="PF01839">
    <property type="entry name" value="FG-GAP"/>
    <property type="match status" value="5"/>
</dbReference>
<accession>A0ABQ2T215</accession>
<keyword evidence="2" id="KW-0677">Repeat</keyword>
<keyword evidence="3" id="KW-0378">Hydrolase</keyword>
<comment type="caution">
    <text evidence="5">The sequence shown here is derived from an EMBL/GenBank/DDBJ whole genome shotgun (WGS) entry which is preliminary data.</text>
</comment>
<dbReference type="InterPro" id="IPR013519">
    <property type="entry name" value="Int_alpha_beta-p"/>
</dbReference>
<dbReference type="InterPro" id="IPR013517">
    <property type="entry name" value="FG-GAP"/>
</dbReference>
<evidence type="ECO:0000256" key="4">
    <source>
        <dbReference type="ARBA" id="ARBA00023180"/>
    </source>
</evidence>
<dbReference type="PROSITE" id="PS51470">
    <property type="entry name" value="FG_GAP"/>
    <property type="match status" value="3"/>
</dbReference>
<dbReference type="EMBL" id="BMSZ01000006">
    <property type="protein sequence ID" value="GGS49432.1"/>
    <property type="molecule type" value="Genomic_DNA"/>
</dbReference>
<reference evidence="6" key="1">
    <citation type="journal article" date="2019" name="Int. J. Syst. Evol. Microbiol.">
        <title>The Global Catalogue of Microorganisms (GCM) 10K type strain sequencing project: providing services to taxonomists for standard genome sequencing and annotation.</title>
        <authorList>
            <consortium name="The Broad Institute Genomics Platform"/>
            <consortium name="The Broad Institute Genome Sequencing Center for Infectious Disease"/>
            <person name="Wu L."/>
            <person name="Ma J."/>
        </authorList>
    </citation>
    <scope>NUCLEOTIDE SEQUENCE [LARGE SCALE GENOMIC DNA]</scope>
    <source>
        <strain evidence="6">JCM 4350</strain>
    </source>
</reference>
<protein>
    <recommendedName>
        <fullName evidence="7">Integrin-like protein</fullName>
    </recommendedName>
</protein>
<keyword evidence="6" id="KW-1185">Reference proteome</keyword>
<dbReference type="SUPFAM" id="SSF69318">
    <property type="entry name" value="Integrin alpha N-terminal domain"/>
    <property type="match status" value="1"/>
</dbReference>
<evidence type="ECO:0000256" key="3">
    <source>
        <dbReference type="ARBA" id="ARBA00022801"/>
    </source>
</evidence>
<dbReference type="SMART" id="SM00191">
    <property type="entry name" value="Int_alpha"/>
    <property type="match status" value="5"/>
</dbReference>
<keyword evidence="4" id="KW-0325">Glycoprotein</keyword>
<dbReference type="Gene3D" id="2.130.10.130">
    <property type="entry name" value="Integrin alpha, N-terminal"/>
    <property type="match status" value="3"/>
</dbReference>
<evidence type="ECO:0000256" key="1">
    <source>
        <dbReference type="ARBA" id="ARBA00022729"/>
    </source>
</evidence>
<gene>
    <name evidence="5" type="ORF">GCM10010253_24690</name>
</gene>
<evidence type="ECO:0000256" key="2">
    <source>
        <dbReference type="ARBA" id="ARBA00022737"/>
    </source>
</evidence>